<evidence type="ECO:0000256" key="3">
    <source>
        <dbReference type="ARBA" id="ARBA00022448"/>
    </source>
</evidence>
<feature type="disulfide bond" description="Redox-active" evidence="14">
    <location>
        <begin position="110"/>
        <end position="136"/>
    </location>
</feature>
<evidence type="ECO:0000256" key="9">
    <source>
        <dbReference type="ARBA" id="ARBA00023002"/>
    </source>
</evidence>
<keyword evidence="9 14" id="KW-0560">Oxidoreductase</keyword>
<feature type="transmembrane region" description="Helical" evidence="15">
    <location>
        <begin position="20"/>
        <end position="38"/>
    </location>
</feature>
<evidence type="ECO:0000256" key="6">
    <source>
        <dbReference type="ARBA" id="ARBA00022692"/>
    </source>
</evidence>
<evidence type="ECO:0000256" key="10">
    <source>
        <dbReference type="ARBA" id="ARBA00023136"/>
    </source>
</evidence>
<keyword evidence="5" id="KW-0997">Cell inner membrane</keyword>
<keyword evidence="10 14" id="KW-0472">Membrane</keyword>
<evidence type="ECO:0000256" key="15">
    <source>
        <dbReference type="SAM" id="Phobius"/>
    </source>
</evidence>
<keyword evidence="17" id="KW-1185">Reference proteome</keyword>
<feature type="topological domain" description="Cytoplasmic" evidence="14">
    <location>
        <begin position="1"/>
        <end position="19"/>
    </location>
</feature>
<dbReference type="InterPro" id="IPR003752">
    <property type="entry name" value="DiS_bond_form_DsbB/BdbC"/>
</dbReference>
<dbReference type="Gene3D" id="1.20.1550.10">
    <property type="entry name" value="DsbB-like"/>
    <property type="match status" value="1"/>
</dbReference>
<feature type="transmembrane region" description="Helical" evidence="15">
    <location>
        <begin position="50"/>
        <end position="69"/>
    </location>
</feature>
<comment type="function">
    <text evidence="14">Required for disulfide bond formation in some periplasmic proteins. Acts by oxidizing the DsbA protein.</text>
</comment>
<dbReference type="STRING" id="1129794.C427_1775"/>
<comment type="subcellular location">
    <subcellularLocation>
        <location evidence="1">Cell inner membrane</location>
        <topology evidence="1">Multi-pass membrane protein</topology>
    </subcellularLocation>
    <subcellularLocation>
        <location evidence="14">Cell membrane</location>
        <topology evidence="14">Multi-pass membrane protein</topology>
    </subcellularLocation>
</comment>
<dbReference type="eggNOG" id="COG1495">
    <property type="taxonomic scope" value="Bacteria"/>
</dbReference>
<evidence type="ECO:0000256" key="4">
    <source>
        <dbReference type="ARBA" id="ARBA00022475"/>
    </source>
</evidence>
<keyword evidence="7 14" id="KW-0249">Electron transport</keyword>
<evidence type="ECO:0000256" key="7">
    <source>
        <dbReference type="ARBA" id="ARBA00022982"/>
    </source>
</evidence>
<protein>
    <recommendedName>
        <fullName evidence="14">Disulfide bond formation protein B</fullName>
    </recommendedName>
    <alternativeName>
        <fullName evidence="14">Disulfide oxidoreductase</fullName>
    </alternativeName>
</protein>
<evidence type="ECO:0000256" key="2">
    <source>
        <dbReference type="ARBA" id="ARBA00008823"/>
    </source>
</evidence>
<evidence type="ECO:0000256" key="1">
    <source>
        <dbReference type="ARBA" id="ARBA00004429"/>
    </source>
</evidence>
<dbReference type="PANTHER" id="PTHR36570:SF2">
    <property type="entry name" value="DISULFIDE BOND FORMATION PROTEIN B"/>
    <property type="match status" value="1"/>
</dbReference>
<keyword evidence="8 14" id="KW-1133">Transmembrane helix</keyword>
<feature type="transmembrane region" description="Helical" evidence="15">
    <location>
        <begin position="151"/>
        <end position="172"/>
    </location>
</feature>
<dbReference type="PANTHER" id="PTHR36570">
    <property type="entry name" value="DISULFIDE BOND FORMATION PROTEIN B"/>
    <property type="match status" value="1"/>
</dbReference>
<evidence type="ECO:0000256" key="11">
    <source>
        <dbReference type="ARBA" id="ARBA00023157"/>
    </source>
</evidence>
<dbReference type="KEGG" id="gps:C427_1775"/>
<evidence type="ECO:0000313" key="17">
    <source>
        <dbReference type="Proteomes" id="UP000011864"/>
    </source>
</evidence>
<keyword evidence="12 14" id="KW-0143">Chaperone</keyword>
<evidence type="ECO:0000256" key="5">
    <source>
        <dbReference type="ARBA" id="ARBA00022519"/>
    </source>
</evidence>
<reference evidence="16 17" key="1">
    <citation type="journal article" date="2013" name="Genome Announc.">
        <title>Complete Genome Sequence of Glaciecola psychrophila Strain 170T.</title>
        <authorList>
            <person name="Yin J."/>
            <person name="Chen J."/>
            <person name="Liu G."/>
            <person name="Yu Y."/>
            <person name="Song L."/>
            <person name="Wang X."/>
            <person name="Qu X."/>
        </authorList>
    </citation>
    <scope>NUCLEOTIDE SEQUENCE [LARGE SCALE GENOMIC DNA]</scope>
    <source>
        <strain evidence="16 17">170</strain>
    </source>
</reference>
<feature type="topological domain" description="Cytoplasmic" evidence="14">
    <location>
        <begin position="170"/>
        <end position="177"/>
    </location>
</feature>
<evidence type="ECO:0000256" key="12">
    <source>
        <dbReference type="ARBA" id="ARBA00023186"/>
    </source>
</evidence>
<feature type="transmembrane region" description="Helical" evidence="15">
    <location>
        <begin position="76"/>
        <end position="94"/>
    </location>
</feature>
<dbReference type="Pfam" id="PF02600">
    <property type="entry name" value="DsbB"/>
    <property type="match status" value="1"/>
</dbReference>
<dbReference type="GO" id="GO:0005886">
    <property type="term" value="C:plasma membrane"/>
    <property type="evidence" value="ECO:0007669"/>
    <property type="project" value="UniProtKB-SubCell"/>
</dbReference>
<dbReference type="EMBL" id="CP003837">
    <property type="protein sequence ID" value="AGH43884.1"/>
    <property type="molecule type" value="Genomic_DNA"/>
</dbReference>
<dbReference type="GO" id="GO:0009055">
    <property type="term" value="F:electron transfer activity"/>
    <property type="evidence" value="ECO:0007669"/>
    <property type="project" value="UniProtKB-UniRule"/>
</dbReference>
<dbReference type="GO" id="GO:0015035">
    <property type="term" value="F:protein-disulfide reductase activity"/>
    <property type="evidence" value="ECO:0007669"/>
    <property type="project" value="UniProtKB-UniRule"/>
</dbReference>
<dbReference type="RefSeq" id="WP_007637472.1">
    <property type="nucleotide sequence ID" value="NC_020514.1"/>
</dbReference>
<sequence length="177" mass="19859">MSDATLLNKLSSLSTDKRAWGLLFVSALCLEIAALYFQHVTDLRPCIMCIYQRTAVFGVMFAAIPAMLVNNLYPRLMGYIGWGVSAIWGLLIAIEHVDIQTAANPFFASCEFVPNFPSWAPLHQWLPNIFGATGDCGDINWSFMDISMPQWMIVIFAIYSVIWAVMLASRVLDKRSL</sequence>
<evidence type="ECO:0000256" key="8">
    <source>
        <dbReference type="ARBA" id="ARBA00022989"/>
    </source>
</evidence>
<dbReference type="GO" id="GO:0006457">
    <property type="term" value="P:protein folding"/>
    <property type="evidence" value="ECO:0007669"/>
    <property type="project" value="InterPro"/>
</dbReference>
<dbReference type="InterPro" id="IPR022920">
    <property type="entry name" value="Disulphide_bond_form_DsbB"/>
</dbReference>
<keyword evidence="6 14" id="KW-0812">Transmembrane</keyword>
<dbReference type="OrthoDB" id="3711263at2"/>
<feature type="topological domain" description="Periplasmic" evidence="14">
    <location>
        <begin position="37"/>
        <end position="54"/>
    </location>
</feature>
<gene>
    <name evidence="14" type="primary">dsbB</name>
    <name evidence="16" type="ORF">C427_1775</name>
</gene>
<dbReference type="HAMAP" id="MF_00286">
    <property type="entry name" value="DsbB"/>
    <property type="match status" value="1"/>
</dbReference>
<accession>K7APR6</accession>
<dbReference type="NCBIfam" id="NF002485">
    <property type="entry name" value="PRK01749.1"/>
    <property type="match status" value="1"/>
</dbReference>
<evidence type="ECO:0000256" key="13">
    <source>
        <dbReference type="ARBA" id="ARBA00023284"/>
    </source>
</evidence>
<dbReference type="InterPro" id="IPR023380">
    <property type="entry name" value="DsbB-like_sf"/>
</dbReference>
<comment type="similarity">
    <text evidence="2 14">Belongs to the DsbB family.</text>
</comment>
<organism evidence="16 17">
    <name type="scientific">Paraglaciecola psychrophila 170</name>
    <dbReference type="NCBI Taxonomy" id="1129794"/>
    <lineage>
        <taxon>Bacteria</taxon>
        <taxon>Pseudomonadati</taxon>
        <taxon>Pseudomonadota</taxon>
        <taxon>Gammaproteobacteria</taxon>
        <taxon>Alteromonadales</taxon>
        <taxon>Alteromonadaceae</taxon>
        <taxon>Paraglaciecola</taxon>
    </lineage>
</organism>
<name>K7APR6_9ALTE</name>
<dbReference type="SUPFAM" id="SSF158442">
    <property type="entry name" value="DsbB-like"/>
    <property type="match status" value="1"/>
</dbReference>
<keyword evidence="4 14" id="KW-1003">Cell membrane</keyword>
<dbReference type="HOGENOM" id="CLU_098660_2_0_6"/>
<feature type="disulfide bond" description="Redox-active" evidence="14">
    <location>
        <begin position="46"/>
        <end position="49"/>
    </location>
</feature>
<comment type="caution">
    <text evidence="14">Lacks conserved residue(s) required for the propagation of feature annotation.</text>
</comment>
<proteinExistence type="inferred from homology"/>
<dbReference type="AlphaFoldDB" id="K7APR6"/>
<dbReference type="InterPro" id="IPR050183">
    <property type="entry name" value="DsbB"/>
</dbReference>
<dbReference type="Proteomes" id="UP000011864">
    <property type="component" value="Chromosome"/>
</dbReference>
<evidence type="ECO:0000313" key="16">
    <source>
        <dbReference type="EMBL" id="AGH43884.1"/>
    </source>
</evidence>
<evidence type="ECO:0000256" key="14">
    <source>
        <dbReference type="HAMAP-Rule" id="MF_00286"/>
    </source>
</evidence>
<dbReference type="PATRIC" id="fig|1129794.4.peg.1760"/>
<keyword evidence="13 14" id="KW-0676">Redox-active center</keyword>
<keyword evidence="3 14" id="KW-0813">Transport</keyword>
<keyword evidence="11 14" id="KW-1015">Disulfide bond</keyword>